<organism evidence="12 13">
    <name type="scientific">Hirsutella minnesotensis 3608</name>
    <dbReference type="NCBI Taxonomy" id="1043627"/>
    <lineage>
        <taxon>Eukaryota</taxon>
        <taxon>Fungi</taxon>
        <taxon>Dikarya</taxon>
        <taxon>Ascomycota</taxon>
        <taxon>Pezizomycotina</taxon>
        <taxon>Sordariomycetes</taxon>
        <taxon>Hypocreomycetidae</taxon>
        <taxon>Hypocreales</taxon>
        <taxon>Ophiocordycipitaceae</taxon>
        <taxon>Hirsutella</taxon>
    </lineage>
</organism>
<evidence type="ECO:0000259" key="11">
    <source>
        <dbReference type="PROSITE" id="PS52012"/>
    </source>
</evidence>
<dbReference type="InterPro" id="IPR008427">
    <property type="entry name" value="Extracellular_membr_CFEM_dom"/>
</dbReference>
<feature type="domain" description="CFEM" evidence="11">
    <location>
        <begin position="1"/>
        <end position="111"/>
    </location>
</feature>
<evidence type="ECO:0000256" key="5">
    <source>
        <dbReference type="ARBA" id="ARBA00022622"/>
    </source>
</evidence>
<evidence type="ECO:0000256" key="7">
    <source>
        <dbReference type="ARBA" id="ARBA00023157"/>
    </source>
</evidence>
<keyword evidence="4" id="KW-0964">Secreted</keyword>
<evidence type="ECO:0000256" key="2">
    <source>
        <dbReference type="ARBA" id="ARBA00004613"/>
    </source>
</evidence>
<feature type="signal peptide" evidence="10">
    <location>
        <begin position="1"/>
        <end position="16"/>
    </location>
</feature>
<keyword evidence="8" id="KW-0449">Lipoprotein</keyword>
<dbReference type="EMBL" id="KQ030514">
    <property type="protein sequence ID" value="KJZ75888.1"/>
    <property type="molecule type" value="Genomic_DNA"/>
</dbReference>
<keyword evidence="5" id="KW-0325">Glycoprotein</keyword>
<evidence type="ECO:0000256" key="4">
    <source>
        <dbReference type="ARBA" id="ARBA00022525"/>
    </source>
</evidence>
<dbReference type="AlphaFoldDB" id="A0A0F7ZV28"/>
<dbReference type="Pfam" id="PF05730">
    <property type="entry name" value="CFEM"/>
    <property type="match status" value="1"/>
</dbReference>
<keyword evidence="9" id="KW-0349">Heme</keyword>
<feature type="chain" id="PRO_5002526148" description="CFEM domain-containing protein" evidence="10">
    <location>
        <begin position="17"/>
        <end position="261"/>
    </location>
</feature>
<dbReference type="OrthoDB" id="3559948at2759"/>
<comment type="similarity">
    <text evidence="3">Belongs to the RBT5 family.</text>
</comment>
<keyword evidence="7 9" id="KW-1015">Disulfide bond</keyword>
<gene>
    <name evidence="12" type="ORF">HIM_04712</name>
</gene>
<evidence type="ECO:0000256" key="6">
    <source>
        <dbReference type="ARBA" id="ARBA00022729"/>
    </source>
</evidence>
<keyword evidence="6 10" id="KW-0732">Signal</keyword>
<feature type="binding site" description="axial binding residue" evidence="9">
    <location>
        <position position="43"/>
    </location>
    <ligand>
        <name>heme</name>
        <dbReference type="ChEBI" id="CHEBI:30413"/>
    </ligand>
    <ligandPart>
        <name>Fe</name>
        <dbReference type="ChEBI" id="CHEBI:18248"/>
    </ligandPart>
</feature>
<protein>
    <recommendedName>
        <fullName evidence="11">CFEM domain-containing protein</fullName>
    </recommendedName>
</protein>
<keyword evidence="9" id="KW-0479">Metal-binding</keyword>
<evidence type="ECO:0000256" key="1">
    <source>
        <dbReference type="ARBA" id="ARBA00004589"/>
    </source>
</evidence>
<evidence type="ECO:0000313" key="13">
    <source>
        <dbReference type="Proteomes" id="UP000054481"/>
    </source>
</evidence>
<dbReference type="SMART" id="SM00747">
    <property type="entry name" value="CFEM"/>
    <property type="match status" value="1"/>
</dbReference>
<comment type="caution">
    <text evidence="9">Lacks conserved residue(s) required for the propagation of feature annotation.</text>
</comment>
<keyword evidence="5" id="KW-0336">GPI-anchor</keyword>
<evidence type="ECO:0000256" key="9">
    <source>
        <dbReference type="PROSITE-ProRule" id="PRU01356"/>
    </source>
</evidence>
<proteinExistence type="inferred from homology"/>
<dbReference type="GO" id="GO:0005576">
    <property type="term" value="C:extracellular region"/>
    <property type="evidence" value="ECO:0007669"/>
    <property type="project" value="UniProtKB-SubCell"/>
</dbReference>
<dbReference type="GO" id="GO:0098552">
    <property type="term" value="C:side of membrane"/>
    <property type="evidence" value="ECO:0007669"/>
    <property type="project" value="UniProtKB-KW"/>
</dbReference>
<keyword evidence="5" id="KW-0472">Membrane</keyword>
<evidence type="ECO:0000256" key="3">
    <source>
        <dbReference type="ARBA" id="ARBA00010031"/>
    </source>
</evidence>
<keyword evidence="9" id="KW-0408">Iron</keyword>
<dbReference type="GO" id="GO:0046872">
    <property type="term" value="F:metal ion binding"/>
    <property type="evidence" value="ECO:0007669"/>
    <property type="project" value="UniProtKB-UniRule"/>
</dbReference>
<name>A0A0F7ZV28_9HYPO</name>
<dbReference type="Proteomes" id="UP000054481">
    <property type="component" value="Unassembled WGS sequence"/>
</dbReference>
<feature type="disulfide bond" evidence="9">
    <location>
        <begin position="39"/>
        <end position="46"/>
    </location>
</feature>
<reference evidence="12 13" key="1">
    <citation type="journal article" date="2014" name="Genome Biol. Evol.">
        <title>Comparative genomics and transcriptomics analyses reveal divergent lifestyle features of nematode endoparasitic fungus Hirsutella minnesotensis.</title>
        <authorList>
            <person name="Lai Y."/>
            <person name="Liu K."/>
            <person name="Zhang X."/>
            <person name="Zhang X."/>
            <person name="Li K."/>
            <person name="Wang N."/>
            <person name="Shu C."/>
            <person name="Wu Y."/>
            <person name="Wang C."/>
            <person name="Bushley K.E."/>
            <person name="Xiang M."/>
            <person name="Liu X."/>
        </authorList>
    </citation>
    <scope>NUCLEOTIDE SEQUENCE [LARGE SCALE GENOMIC DNA]</scope>
    <source>
        <strain evidence="12 13">3608</strain>
    </source>
</reference>
<evidence type="ECO:0000256" key="10">
    <source>
        <dbReference type="SAM" id="SignalP"/>
    </source>
</evidence>
<evidence type="ECO:0000313" key="12">
    <source>
        <dbReference type="EMBL" id="KJZ75888.1"/>
    </source>
</evidence>
<sequence length="261" mass="25134">MKATFVALSMVGLVAAQGFGPQPPCAFPCLQEAFTRSGCGPQDIGCACRPDNRNRMLGFVTPCVASRCRPEDLGRAQAAANVVCNGGGLGGLGGPAGPGYPGGLGVPGGPGFPGGPGLPGALGFGGTSLLGPTPTAGIIPTGIIPTGTLANNAWVDPTGLGGINGFGGPGFNGGPGFGGPGGPGFFNSPTGFVGPTGWVGNGPLGVPTGPLLGSPTDFRFGLTTTRLPNGATVVSGSVARAVGNAHLFGAFAAVLAAVLIL</sequence>
<evidence type="ECO:0000256" key="8">
    <source>
        <dbReference type="ARBA" id="ARBA00023288"/>
    </source>
</evidence>
<dbReference type="PROSITE" id="PS52012">
    <property type="entry name" value="CFEM"/>
    <property type="match status" value="1"/>
</dbReference>
<keyword evidence="13" id="KW-1185">Reference proteome</keyword>
<comment type="subcellular location">
    <subcellularLocation>
        <location evidence="1">Membrane</location>
        <topology evidence="1">Lipid-anchor</topology>
        <topology evidence="1">GPI-anchor</topology>
    </subcellularLocation>
    <subcellularLocation>
        <location evidence="2">Secreted</location>
    </subcellularLocation>
</comment>
<accession>A0A0F7ZV28</accession>